<dbReference type="Gene3D" id="3.40.50.300">
    <property type="entry name" value="P-loop containing nucleotide triphosphate hydrolases"/>
    <property type="match status" value="1"/>
</dbReference>
<organism evidence="2 3">
    <name type="scientific">Mariniradius saccharolyticus AK6</name>
    <dbReference type="NCBI Taxonomy" id="1239962"/>
    <lineage>
        <taxon>Bacteria</taxon>
        <taxon>Pseudomonadati</taxon>
        <taxon>Bacteroidota</taxon>
        <taxon>Cytophagia</taxon>
        <taxon>Cytophagales</taxon>
        <taxon>Cyclobacteriaceae</taxon>
        <taxon>Mariniradius</taxon>
    </lineage>
</organism>
<name>M7YCT2_9BACT</name>
<proteinExistence type="predicted"/>
<dbReference type="Proteomes" id="UP000010953">
    <property type="component" value="Unassembled WGS sequence"/>
</dbReference>
<sequence length="949" mass="110848">MESFLKETASAILRDYKDLHNLVLVLPNRRAGLFFTQHLGQLIDKPTWMPQVKTIEDLFFQLAGKRPADDLTLIFELYRVYQNIHPQPESFDRFYFWGEMILKDFNDLDQFMVDAGKLYHQLSELKELESDLGYLSPAQIELIRQFWRSFERQDRKHQEKFLKFWQLLGPLYQSFQSALELSGLTYSGRIYRQVAEDLEKLERPDKHFVFIGFNAFTRTEEKLVKHFVSSFGARIFWDVDHYYVEDERQEAGLFFRDYRNDRIFGPTFPKELPKFIGGRKHMVKVYATPLKTSQANVVGAILEQLGPEENWEQTVVILPDEGLLFPLLHALPPQVQKVNVTMGYPVKNSPVYAFLESVLELQRYIRLVEGEVFFYHNPLRNLLAAPYLKEQNQVFVEDLFQQMVEQNLIYIPQRVLHEGGPFFRLLFQQVASKDLFSYLSQVIQSLAEGMKDDSLQRSYLYQSFRQLNRLKEVFEGQGALDLDRELFIRLFRQVFQEVKLPFEGEPLEGLQVMGVLESRNLDFKRLIICNMNEGSFPPSGGINSMIPFNLRRAFGLPVQEQNDAIYAYTFYRLLHRAQEVHMLYCTNADQGKAGEKSRYILQMETEMQADIQEQTVFIPVGVNKTKEISIEKTPDTLRALEKFLLGADGKSERAFSPSVLNAYLECRLRFYFQEIAGIKEKEEISEEVDASVFGNIAHYSMEFLYGGFIERKKRDTLEPGDFEDLKKNWVFPAVEKGIRKFYRLDEHADTKLSGQLAIVRDVMQKYLERILDLDEVDAPFTLLTMEKKYQASVALEDGRFVALKGFIDRVDRKGEIIRLIDYKSGNDEKSFSGIESLFDRGAEKRNKAAFQTLFYGLLYQSTNSENTSPLKPALFNFRQIFEENFNPYLQLKIGRAQYEEVQDYSGFSQEYEIGLRETLEELFDPSVPFSQTEIVKKCEYCPYKVICGR</sequence>
<gene>
    <name evidence="2" type="ORF">C943_02882</name>
</gene>
<reference evidence="2" key="1">
    <citation type="submission" date="2013-01" db="EMBL/GenBank/DDBJ databases">
        <title>Genome assembly of Mariniradius saccharolyticus AK6.</title>
        <authorList>
            <person name="Vaidya B."/>
            <person name="Khatri I."/>
            <person name="Tanuku N.R.S."/>
            <person name="Subramanian S."/>
            <person name="Pinnaka A."/>
        </authorList>
    </citation>
    <scope>NUCLEOTIDE SEQUENCE [LARGE SCALE GENOMIC DNA]</scope>
    <source>
        <strain evidence="2">AK6</strain>
    </source>
</reference>
<dbReference type="InterPro" id="IPR011335">
    <property type="entry name" value="Restrct_endonuc-II-like"/>
</dbReference>
<feature type="domain" description="PD-(D/E)XK endonuclease-like" evidence="1">
    <location>
        <begin position="655"/>
        <end position="947"/>
    </location>
</feature>
<dbReference type="eggNOG" id="COG2887">
    <property type="taxonomic scope" value="Bacteria"/>
</dbReference>
<dbReference type="SUPFAM" id="SSF52540">
    <property type="entry name" value="P-loop containing nucleoside triphosphate hydrolases"/>
    <property type="match status" value="1"/>
</dbReference>
<evidence type="ECO:0000313" key="3">
    <source>
        <dbReference type="Proteomes" id="UP000010953"/>
    </source>
</evidence>
<dbReference type="STRING" id="1239962.C943_02882"/>
<keyword evidence="3" id="KW-1185">Reference proteome</keyword>
<dbReference type="Gene3D" id="3.90.320.10">
    <property type="match status" value="1"/>
</dbReference>
<evidence type="ECO:0000259" key="1">
    <source>
        <dbReference type="Pfam" id="PF12705"/>
    </source>
</evidence>
<dbReference type="InterPro" id="IPR038726">
    <property type="entry name" value="PDDEXK_AddAB-type"/>
</dbReference>
<dbReference type="InterPro" id="IPR027417">
    <property type="entry name" value="P-loop_NTPase"/>
</dbReference>
<comment type="caution">
    <text evidence="2">The sequence shown here is derived from an EMBL/GenBank/DDBJ whole genome shotgun (WGS) entry which is preliminary data.</text>
</comment>
<dbReference type="Pfam" id="PF12705">
    <property type="entry name" value="PDDEXK_1"/>
    <property type="match status" value="1"/>
</dbReference>
<dbReference type="InParanoid" id="M7YCT2"/>
<protein>
    <recommendedName>
        <fullName evidence="1">PD-(D/E)XK endonuclease-like domain-containing protein</fullName>
    </recommendedName>
</protein>
<dbReference type="AlphaFoldDB" id="M7YCT2"/>
<accession>M7YCT2</accession>
<evidence type="ECO:0000313" key="2">
    <source>
        <dbReference type="EMBL" id="EMS34991.1"/>
    </source>
</evidence>
<dbReference type="SUPFAM" id="SSF52980">
    <property type="entry name" value="Restriction endonuclease-like"/>
    <property type="match status" value="1"/>
</dbReference>
<dbReference type="OrthoDB" id="9762792at2"/>
<dbReference type="EMBL" id="AMZY02000003">
    <property type="protein sequence ID" value="EMS34991.1"/>
    <property type="molecule type" value="Genomic_DNA"/>
</dbReference>
<dbReference type="RefSeq" id="WP_008623586.1">
    <property type="nucleotide sequence ID" value="NZ_AMZY02000003.1"/>
</dbReference>
<dbReference type="eggNOG" id="COG3893">
    <property type="taxonomic scope" value="Bacteria"/>
</dbReference>
<dbReference type="InterPro" id="IPR011604">
    <property type="entry name" value="PDDEXK-like_dom_sf"/>
</dbReference>